<keyword evidence="1" id="KW-0732">Signal</keyword>
<accession>A0A820DGH0</accession>
<sequence length="475" mass="54991">MALIQLLIIFALFKSLDTLYSLYYSTQRPESNSTFDCWHALVVDHTADHNIVRTSSNHNLIPYCRRLDQREEKQELSMNSYRNIKRSISFAELYRTAVTSMELRDWTAPIDIAERYEINGQYSNEIFQTCSSSWFGSTCQYRLENDEVSSFRDVVDYISQKRFIMSNWDNSLKTCYSFLPGCYHGSSSTEYRCYFGGQCIPSAFVRDGKTGTDCLDCTNEINTDIKNILPTAKCMFSSAFRCEEYKSRRFLNFPCGDGEIFNGPTPHFEHSCNNDRDLILRCLTIGTDFQCSYSSLFYCPHSLKCISEYRVKNGENDSYFGEDELNSGSNKCLSIVTGEDGKLDCRDSEDEWDEYKRQFSRGNIPFGLICDGVNNLDTTHIPIETYETHCQWWPCNNVYYRCDNVWHCLNRIDELNCPGTPCALNEHKCSSPSGSSFSCVSAFNLVETYSDWTTFQFFRKIYLNNGTHKDPTKYF</sequence>
<evidence type="ECO:0000313" key="3">
    <source>
        <dbReference type="Proteomes" id="UP000663842"/>
    </source>
</evidence>
<evidence type="ECO:0000313" key="2">
    <source>
        <dbReference type="EMBL" id="CAF4231551.1"/>
    </source>
</evidence>
<proteinExistence type="predicted"/>
<name>A0A820DGH0_9BILA</name>
<gene>
    <name evidence="2" type="ORF">UXM345_LOCUS29672</name>
</gene>
<protein>
    <submittedName>
        <fullName evidence="2">Uncharacterized protein</fullName>
    </submittedName>
</protein>
<dbReference type="Proteomes" id="UP000663842">
    <property type="component" value="Unassembled WGS sequence"/>
</dbReference>
<evidence type="ECO:0000256" key="1">
    <source>
        <dbReference type="SAM" id="SignalP"/>
    </source>
</evidence>
<reference evidence="2" key="1">
    <citation type="submission" date="2021-02" db="EMBL/GenBank/DDBJ databases">
        <authorList>
            <person name="Nowell W R."/>
        </authorList>
    </citation>
    <scope>NUCLEOTIDE SEQUENCE</scope>
</reference>
<organism evidence="2 3">
    <name type="scientific">Rotaria magnacalcarata</name>
    <dbReference type="NCBI Taxonomy" id="392030"/>
    <lineage>
        <taxon>Eukaryota</taxon>
        <taxon>Metazoa</taxon>
        <taxon>Spiralia</taxon>
        <taxon>Gnathifera</taxon>
        <taxon>Rotifera</taxon>
        <taxon>Eurotatoria</taxon>
        <taxon>Bdelloidea</taxon>
        <taxon>Philodinida</taxon>
        <taxon>Philodinidae</taxon>
        <taxon>Rotaria</taxon>
    </lineage>
</organism>
<feature type="chain" id="PRO_5032631430" evidence="1">
    <location>
        <begin position="19"/>
        <end position="475"/>
    </location>
</feature>
<dbReference type="AlphaFoldDB" id="A0A820DGH0"/>
<dbReference type="EMBL" id="CAJOBF010007399">
    <property type="protein sequence ID" value="CAF4231551.1"/>
    <property type="molecule type" value="Genomic_DNA"/>
</dbReference>
<comment type="caution">
    <text evidence="2">The sequence shown here is derived from an EMBL/GenBank/DDBJ whole genome shotgun (WGS) entry which is preliminary data.</text>
</comment>
<feature type="signal peptide" evidence="1">
    <location>
        <begin position="1"/>
        <end position="18"/>
    </location>
</feature>